<dbReference type="AlphaFoldDB" id="A0A9X0B9T1"/>
<reference evidence="3" key="2">
    <citation type="journal article" date="2023" name="IMA Fungus">
        <title>Comparative genomic study of the Penicillium genus elucidates a diverse pangenome and 15 lateral gene transfer events.</title>
        <authorList>
            <person name="Petersen C."/>
            <person name="Sorensen T."/>
            <person name="Nielsen M.R."/>
            <person name="Sondergaard T.E."/>
            <person name="Sorensen J.L."/>
            <person name="Fitzpatrick D.A."/>
            <person name="Frisvad J.C."/>
            <person name="Nielsen K.L."/>
        </authorList>
    </citation>
    <scope>NUCLEOTIDE SEQUENCE</scope>
    <source>
        <strain evidence="3">IBT 29677</strain>
    </source>
</reference>
<dbReference type="RefSeq" id="XP_056489091.1">
    <property type="nucleotide sequence ID" value="XM_056629789.1"/>
</dbReference>
<dbReference type="PANTHER" id="PTHR43265:SF1">
    <property type="entry name" value="ESTERASE ESTD"/>
    <property type="match status" value="1"/>
</dbReference>
<evidence type="ECO:0000256" key="1">
    <source>
        <dbReference type="SAM" id="Phobius"/>
    </source>
</evidence>
<reference evidence="3" key="1">
    <citation type="submission" date="2022-12" db="EMBL/GenBank/DDBJ databases">
        <authorList>
            <person name="Petersen C."/>
        </authorList>
    </citation>
    <scope>NUCLEOTIDE SEQUENCE</scope>
    <source>
        <strain evidence="3">IBT 29677</strain>
    </source>
</reference>
<keyword evidence="4" id="KW-1185">Reference proteome</keyword>
<organism evidence="3 4">
    <name type="scientific">Penicillium cosmopolitanum</name>
    <dbReference type="NCBI Taxonomy" id="1131564"/>
    <lineage>
        <taxon>Eukaryota</taxon>
        <taxon>Fungi</taxon>
        <taxon>Dikarya</taxon>
        <taxon>Ascomycota</taxon>
        <taxon>Pezizomycotina</taxon>
        <taxon>Eurotiomycetes</taxon>
        <taxon>Eurotiomycetidae</taxon>
        <taxon>Eurotiales</taxon>
        <taxon>Aspergillaceae</taxon>
        <taxon>Penicillium</taxon>
    </lineage>
</organism>
<evidence type="ECO:0000313" key="3">
    <source>
        <dbReference type="EMBL" id="KAJ5397039.1"/>
    </source>
</evidence>
<dbReference type="InterPro" id="IPR000073">
    <property type="entry name" value="AB_hydrolase_1"/>
</dbReference>
<keyword evidence="1" id="KW-0812">Transmembrane</keyword>
<evidence type="ECO:0000259" key="2">
    <source>
        <dbReference type="Pfam" id="PF12697"/>
    </source>
</evidence>
<dbReference type="GeneID" id="81368769"/>
<gene>
    <name evidence="3" type="ORF">N7509_005152</name>
</gene>
<dbReference type="OrthoDB" id="10249433at2759"/>
<protein>
    <recommendedName>
        <fullName evidence="2">AB hydrolase-1 domain-containing protein</fullName>
    </recommendedName>
</protein>
<keyword evidence="1" id="KW-0472">Membrane</keyword>
<keyword evidence="1" id="KW-1133">Transmembrane helix</keyword>
<comment type="caution">
    <text evidence="3">The sequence shown here is derived from an EMBL/GenBank/DDBJ whole genome shotgun (WGS) entry which is preliminary data.</text>
</comment>
<dbReference type="Proteomes" id="UP001147747">
    <property type="component" value="Unassembled WGS sequence"/>
</dbReference>
<dbReference type="InterPro" id="IPR053145">
    <property type="entry name" value="AB_hydrolase_Est10"/>
</dbReference>
<name>A0A9X0B9T1_9EURO</name>
<dbReference type="GO" id="GO:0072330">
    <property type="term" value="P:monocarboxylic acid biosynthetic process"/>
    <property type="evidence" value="ECO:0007669"/>
    <property type="project" value="UniProtKB-ARBA"/>
</dbReference>
<evidence type="ECO:0000313" key="4">
    <source>
        <dbReference type="Proteomes" id="UP001147747"/>
    </source>
</evidence>
<dbReference type="GO" id="GO:0052689">
    <property type="term" value="F:carboxylic ester hydrolase activity"/>
    <property type="evidence" value="ECO:0007669"/>
    <property type="project" value="TreeGrafter"/>
</dbReference>
<dbReference type="Gene3D" id="3.40.50.1820">
    <property type="entry name" value="alpha/beta hydrolase"/>
    <property type="match status" value="1"/>
</dbReference>
<dbReference type="SUPFAM" id="SSF53474">
    <property type="entry name" value="alpha/beta-Hydrolases"/>
    <property type="match status" value="1"/>
</dbReference>
<dbReference type="GO" id="GO:0017000">
    <property type="term" value="P:antibiotic biosynthetic process"/>
    <property type="evidence" value="ECO:0007669"/>
    <property type="project" value="UniProtKB-ARBA"/>
</dbReference>
<proteinExistence type="predicted"/>
<feature type="domain" description="AB hydrolase-1" evidence="2">
    <location>
        <begin position="265"/>
        <end position="443"/>
    </location>
</feature>
<feature type="transmembrane region" description="Helical" evidence="1">
    <location>
        <begin position="12"/>
        <end position="32"/>
    </location>
</feature>
<dbReference type="PANTHER" id="PTHR43265">
    <property type="entry name" value="ESTERASE ESTD"/>
    <property type="match status" value="1"/>
</dbReference>
<accession>A0A9X0B9T1</accession>
<dbReference type="EMBL" id="JAPZBU010000006">
    <property type="protein sequence ID" value="KAJ5397039.1"/>
    <property type="molecule type" value="Genomic_DNA"/>
</dbReference>
<sequence>MGTAAGAIMSSFLRVSAITLTLSTATYLLYILSTRQPDLPKTKKYIQKTVAKVETQDWTNLKSDFTLPIRLFLTESLLEKGWNIVYKSFGTIERVGDPIITPGWLLTAVKIPLKLQHAEFALQLQMTSGGSLVGFHFTGLGNGWKVPSYASDSESDTDPAIVESEMILGQGRFKVGATLCLPQNPSSTPGPKPKRPSKFPCAIFLAGSGPCDRDSTIGETKPLKDLALGLSRHGIASIRFDKVTHAHGKAFRTKKYITLTDEYIPHALDAIKQAQNHTNIEPSQIFVLGHSLGAVVAPTLVSMDLNPPIAGCVIMAGPAEPIYKSYIRQLRYIESLDGPESVYAGNQIEDACAKAAMADSESLSLSTAANKLPFGIGPAYWLDYRRFDPLATLAGLNCPALIMQGGRDYQVVRDDYEQWCAALDGRGNAGFRFYEGPNHHFVFGTGGFDAVGV</sequence>
<dbReference type="InterPro" id="IPR029058">
    <property type="entry name" value="AB_hydrolase_fold"/>
</dbReference>
<dbReference type="Pfam" id="PF12697">
    <property type="entry name" value="Abhydrolase_6"/>
    <property type="match status" value="1"/>
</dbReference>